<keyword evidence="2" id="KW-0732">Signal</keyword>
<dbReference type="Pfam" id="PF24684">
    <property type="entry name" value="Vgb_lyase"/>
    <property type="match status" value="2"/>
</dbReference>
<dbReference type="GO" id="GO:0005975">
    <property type="term" value="P:carbohydrate metabolic process"/>
    <property type="evidence" value="ECO:0007669"/>
    <property type="project" value="UniProtKB-ARBA"/>
</dbReference>
<dbReference type="SUPFAM" id="SSF63829">
    <property type="entry name" value="Calcium-dependent phosphotriesterase"/>
    <property type="match status" value="3"/>
</dbReference>
<dbReference type="PANTHER" id="PTHR40274">
    <property type="entry name" value="VIRGINIAMYCIN B LYASE"/>
    <property type="match status" value="1"/>
</dbReference>
<proteinExistence type="predicted"/>
<dbReference type="EMBL" id="SDPQ02000002">
    <property type="protein sequence ID" value="KAA1397930.1"/>
    <property type="molecule type" value="Genomic_DNA"/>
</dbReference>
<evidence type="ECO:0000313" key="3">
    <source>
        <dbReference type="EMBL" id="KAA1397930.1"/>
    </source>
</evidence>
<feature type="compositionally biased region" description="Polar residues" evidence="1">
    <location>
        <begin position="395"/>
        <end position="405"/>
    </location>
</feature>
<dbReference type="Gene3D" id="2.130.10.10">
    <property type="entry name" value="YVTN repeat-like/Quinoprotein amine dehydrogenase"/>
    <property type="match status" value="2"/>
</dbReference>
<feature type="compositionally biased region" description="Basic and acidic residues" evidence="1">
    <location>
        <begin position="744"/>
        <end position="761"/>
    </location>
</feature>
<keyword evidence="4" id="KW-1185">Reference proteome</keyword>
<accession>A0A5M4FFD8</accession>
<organism evidence="3 4">
    <name type="scientific">Aeromicrobium ginsengisoli</name>
    <dbReference type="NCBI Taxonomy" id="363867"/>
    <lineage>
        <taxon>Bacteria</taxon>
        <taxon>Bacillati</taxon>
        <taxon>Actinomycetota</taxon>
        <taxon>Actinomycetes</taxon>
        <taxon>Propionibacteriales</taxon>
        <taxon>Nocardioidaceae</taxon>
        <taxon>Aeromicrobium</taxon>
    </lineage>
</organism>
<dbReference type="PANTHER" id="PTHR40274:SF3">
    <property type="entry name" value="VIRGINIAMYCIN B LYASE"/>
    <property type="match status" value="1"/>
</dbReference>
<evidence type="ECO:0000256" key="2">
    <source>
        <dbReference type="SAM" id="SignalP"/>
    </source>
</evidence>
<feature type="region of interest" description="Disordered" evidence="1">
    <location>
        <begin position="729"/>
        <end position="762"/>
    </location>
</feature>
<name>A0A5M4FFD8_9ACTN</name>
<comment type="caution">
    <text evidence="3">The sequence shown here is derived from an EMBL/GenBank/DDBJ whole genome shotgun (WGS) entry which is preliminary data.</text>
</comment>
<evidence type="ECO:0008006" key="5">
    <source>
        <dbReference type="Google" id="ProtNLM"/>
    </source>
</evidence>
<evidence type="ECO:0000313" key="4">
    <source>
        <dbReference type="Proteomes" id="UP000380867"/>
    </source>
</evidence>
<dbReference type="OrthoDB" id="3332247at2"/>
<dbReference type="AlphaFoldDB" id="A0A5M4FFD8"/>
<reference evidence="3" key="1">
    <citation type="submission" date="2019-09" db="EMBL/GenBank/DDBJ databases">
        <authorList>
            <person name="Li J."/>
        </authorList>
    </citation>
    <scope>NUCLEOTIDE SEQUENCE [LARGE SCALE GENOMIC DNA]</scope>
    <source>
        <strain evidence="3">JCM 14732</strain>
    </source>
</reference>
<dbReference type="Gene3D" id="2.60.40.2700">
    <property type="match status" value="1"/>
</dbReference>
<dbReference type="InterPro" id="IPR051344">
    <property type="entry name" value="Vgb"/>
</dbReference>
<protein>
    <recommendedName>
        <fullName evidence="5">Bacterial Ig-like domain-containing protein</fullName>
    </recommendedName>
</protein>
<dbReference type="RefSeq" id="WP_149689369.1">
    <property type="nucleotide sequence ID" value="NZ_SDPQ02000002.1"/>
</dbReference>
<dbReference type="Proteomes" id="UP000380867">
    <property type="component" value="Unassembled WGS sequence"/>
</dbReference>
<gene>
    <name evidence="3" type="ORF">ESP70_011380</name>
</gene>
<feature type="chain" id="PRO_5038863815" description="Bacterial Ig-like domain-containing protein" evidence="2">
    <location>
        <begin position="27"/>
        <end position="962"/>
    </location>
</feature>
<dbReference type="InterPro" id="IPR013783">
    <property type="entry name" value="Ig-like_fold"/>
</dbReference>
<dbReference type="SUPFAM" id="SSF103647">
    <property type="entry name" value="TSP type-3 repeat"/>
    <property type="match status" value="1"/>
</dbReference>
<evidence type="ECO:0000256" key="1">
    <source>
        <dbReference type="SAM" id="MobiDB-lite"/>
    </source>
</evidence>
<dbReference type="Gene3D" id="2.60.40.10">
    <property type="entry name" value="Immunoglobulins"/>
    <property type="match status" value="1"/>
</dbReference>
<sequence length="962" mass="101271">MAGALQLKRWRTAIVAMILTAAPLTAIMPSASPSAAAESSDLEHLCALNDYAPAFFPQFTALGEDGNIWFTDTIGIGRVTPAGVMTMFSAGVPLATVIGRITAGPDGSLWYVMPQSPASIGRITTDGVATVFSDGIPANSKPGDITAGPDGNLWFTGQNTHSIYRITPTGAVTPFEIPEAYQPGSITTGTDGNLWFSTTTAAIGRMTPAGEVTLFTDGLPSDTLVQDLTVGPDGDVWYADLHGRLGHISTDGDVMVIDVPPRTATLPDDTPQDVRDQVESLLNNPAAGPTEITTADDGSLWFSERFGGRIGKVTTGGQVTFVDLKDLPVPEGLFPEAMQSYLDQLSDAELQAMAGYIWQLGGLSVGSDGNLWLRTGASTSVPTAAISRMTPDGRITSSPGSSYPTLGSDEVVGPDGRLWYLAGGFGIGYVEPDGHSAVYLVSGAKTMSTPGSLTVGRDGNVWFTEVDRDRVVRMTPSGVSTRFAAGISPGAHPSDITTGSDGNLWFTEGGLKRIGRITPSGEVTEFGAGITGEPSRIIGSGGSLWFTEIDENGTQFRLARVTTAGVVTELPIEANARITDLSADADGNVWVIGNTPNAGGTATAGWIDRITPDGTITRNEIDSGFDLELTKTISAVDGDLWFSMEAVNIVDGAPDLSTYDPAGSLWRMTPTGAITRFDTAPVHPLGVPNGSLFPPIQHVMGGPDGALWFTRYPAFPNLYRGTVPDHVGDPCNHDEDNDGLIDADDPKPFDPDADDDGKLDGPDNCVLTANPSQADADHDGVGDACDPVATIAGSREAGHQLTVKTGAWDISGLDVTYAWKRDGNPIAGADGPKYRLTAADARHLVSVKVTAKRDGDSAGSATASAGRILSASTSTRIAIKTRTLDSGHAMPSTFTVTAYGLTPTGTIKVYYRGRVTRTMKLRNGKASTVFYPTVRGRHLLTAKYYPTPGFSSSHRSVYIRVR</sequence>
<dbReference type="InterPro" id="IPR015943">
    <property type="entry name" value="WD40/YVTN_repeat-like_dom_sf"/>
</dbReference>
<feature type="region of interest" description="Disordered" evidence="1">
    <location>
        <begin position="389"/>
        <end position="408"/>
    </location>
</feature>
<feature type="signal peptide" evidence="2">
    <location>
        <begin position="1"/>
        <end position="26"/>
    </location>
</feature>
<dbReference type="InterPro" id="IPR028974">
    <property type="entry name" value="TSP_type-3_rpt"/>
</dbReference>
<dbReference type="GO" id="GO:0005509">
    <property type="term" value="F:calcium ion binding"/>
    <property type="evidence" value="ECO:0007669"/>
    <property type="project" value="InterPro"/>
</dbReference>